<dbReference type="Gene3D" id="2.60.210.10">
    <property type="entry name" value="Apoptosis, Tumor Necrosis Factor Receptor Associated Protein 2, Chain A"/>
    <property type="match status" value="2"/>
</dbReference>
<dbReference type="CDD" id="cd00121">
    <property type="entry name" value="MATH"/>
    <property type="match status" value="2"/>
</dbReference>
<gene>
    <name evidence="2" type="ORF">CISIN_1g041904mg</name>
</gene>
<feature type="domain" description="MATH" evidence="1">
    <location>
        <begin position="175"/>
        <end position="307"/>
    </location>
</feature>
<evidence type="ECO:0000259" key="1">
    <source>
        <dbReference type="PROSITE" id="PS50144"/>
    </source>
</evidence>
<dbReference type="InterPro" id="IPR008974">
    <property type="entry name" value="TRAF-like"/>
</dbReference>
<evidence type="ECO:0000313" key="3">
    <source>
        <dbReference type="Proteomes" id="UP000027120"/>
    </source>
</evidence>
<dbReference type="EMBL" id="KK784884">
    <property type="protein sequence ID" value="KDO74148.1"/>
    <property type="molecule type" value="Genomic_DNA"/>
</dbReference>
<accession>A0A067G3H3</accession>
<evidence type="ECO:0000313" key="2">
    <source>
        <dbReference type="EMBL" id="KDO74148.1"/>
    </source>
</evidence>
<dbReference type="PANTHER" id="PTHR46162">
    <property type="entry name" value="TRAF-LIKE FAMILY PROTEIN"/>
    <property type="match status" value="1"/>
</dbReference>
<dbReference type="SUPFAM" id="SSF49599">
    <property type="entry name" value="TRAF domain-like"/>
    <property type="match status" value="2"/>
</dbReference>
<dbReference type="Proteomes" id="UP000027120">
    <property type="component" value="Unassembled WGS sequence"/>
</dbReference>
<dbReference type="SMART" id="SM00061">
    <property type="entry name" value="MATH"/>
    <property type="match status" value="2"/>
</dbReference>
<dbReference type="AlphaFoldDB" id="A0A067G3H3"/>
<organism evidence="2 3">
    <name type="scientific">Citrus sinensis</name>
    <name type="common">Sweet orange</name>
    <name type="synonym">Citrus aurantium var. sinensis</name>
    <dbReference type="NCBI Taxonomy" id="2711"/>
    <lineage>
        <taxon>Eukaryota</taxon>
        <taxon>Viridiplantae</taxon>
        <taxon>Streptophyta</taxon>
        <taxon>Embryophyta</taxon>
        <taxon>Tracheophyta</taxon>
        <taxon>Spermatophyta</taxon>
        <taxon>Magnoliopsida</taxon>
        <taxon>eudicotyledons</taxon>
        <taxon>Gunneridae</taxon>
        <taxon>Pentapetalae</taxon>
        <taxon>rosids</taxon>
        <taxon>malvids</taxon>
        <taxon>Sapindales</taxon>
        <taxon>Rutaceae</taxon>
        <taxon>Aurantioideae</taxon>
        <taxon>Citrus</taxon>
    </lineage>
</organism>
<dbReference type="InterPro" id="IPR002083">
    <property type="entry name" value="MATH/TRAF_dom"/>
</dbReference>
<sequence>MSTEGGAVLAGRNAAPSHYLFKIESFSLLSKASVEQLILDNFEAGGYKWKLSIHLTGSKSVNVTDHISIYLELAETSSLPTGWEVNAITISFYSIKFKTNILVSKVRNSTINVIVKHFHAMKSKYGVAKFIDLKTFSDPLNGYLINDACVFGAEVFVVKNTFKGECLSMMHDPPTYYHTWKVSNFSSLLDEFYESESFGCYKWYANYSMDVKILLYPNGNGEAKGNCISLFLDVSQSSIPPNTKLLTKYFLCVENQMNGKNSEVEGEWLYTLTNRAIGGRQFMTLAKLKDPTEGYLVDDSCIIKAEVTLHGLVLAET</sequence>
<keyword evidence="3" id="KW-1185">Reference proteome</keyword>
<feature type="domain" description="MATH" evidence="1">
    <location>
        <begin position="16"/>
        <end position="155"/>
    </location>
</feature>
<dbReference type="PANTHER" id="PTHR46162:SF9">
    <property type="entry name" value="MATH DOMAIN-CONTAINING PROTEIN"/>
    <property type="match status" value="1"/>
</dbReference>
<dbReference type="Pfam" id="PF22486">
    <property type="entry name" value="MATH_2"/>
    <property type="match status" value="2"/>
</dbReference>
<reference evidence="2 3" key="1">
    <citation type="submission" date="2014-04" db="EMBL/GenBank/DDBJ databases">
        <authorList>
            <consortium name="International Citrus Genome Consortium"/>
            <person name="Gmitter F."/>
            <person name="Chen C."/>
            <person name="Farmerie W."/>
            <person name="Harkins T."/>
            <person name="Desany B."/>
            <person name="Mohiuddin M."/>
            <person name="Kodira C."/>
            <person name="Borodovsky M."/>
            <person name="Lomsadze A."/>
            <person name="Burns P."/>
            <person name="Jenkins J."/>
            <person name="Prochnik S."/>
            <person name="Shu S."/>
            <person name="Chapman J."/>
            <person name="Pitluck S."/>
            <person name="Schmutz J."/>
            <person name="Rokhsar D."/>
        </authorList>
    </citation>
    <scope>NUCLEOTIDE SEQUENCE</scope>
</reference>
<dbReference type="SMR" id="A0A067G3H3"/>
<protein>
    <recommendedName>
        <fullName evidence="1">MATH domain-containing protein</fullName>
    </recommendedName>
</protein>
<proteinExistence type="predicted"/>
<name>A0A067G3H3_CITSI</name>
<dbReference type="PROSITE" id="PS50144">
    <property type="entry name" value="MATH"/>
    <property type="match status" value="2"/>
</dbReference>